<evidence type="ECO:0008006" key="4">
    <source>
        <dbReference type="Google" id="ProtNLM"/>
    </source>
</evidence>
<evidence type="ECO:0000313" key="2">
    <source>
        <dbReference type="EMBL" id="RYR15550.1"/>
    </source>
</evidence>
<dbReference type="GO" id="GO:0016747">
    <property type="term" value="F:acyltransferase activity, transferring groups other than amino-acyl groups"/>
    <property type="evidence" value="ECO:0007669"/>
    <property type="project" value="TreeGrafter"/>
</dbReference>
<dbReference type="PANTHER" id="PTHR31642">
    <property type="entry name" value="TRICHOTHECENE 3-O-ACETYLTRANSFERASE"/>
    <property type="match status" value="1"/>
</dbReference>
<dbReference type="STRING" id="3818.A0A444ZMZ3"/>
<proteinExistence type="inferred from homology"/>
<evidence type="ECO:0000256" key="1">
    <source>
        <dbReference type="ARBA" id="ARBA00009861"/>
    </source>
</evidence>
<sequence length="452" mass="51028">MELIEKVVVYPEQSTLKKRIFLSNIDLCLVVYQDTVFFFDPPTSEMSFSEIFNKLCNAFGKLLVHYDFMAGRLVQSLEDSHRFEIDCNDAGIVVIAARTDRKLSEFGDIFAPNQDLEELAMFLQGKQEEEIDLKEKPLLSVQLTQFACGSLALTAHYNHCTLDGLAVRDFGANLAALTRGDSLIVVPFTDRTLLRARNPPRISYPHFEYGKATNIENLFSVRGTSGGINVRQNVTQNQIQILYLSPQQIASFKMKAIKDCNLKNVTTFHVVAGKIWKARTIAIKMSDDQVSTMLFPVDIRKRVSPELPYGFAGKDEIHMRIFLTKKCNALVPGFARATVKELTELEDAYHIIKVQEGIERLDDEYIKSSIDWLELNKGVPRREDSFSLVSGLRLGIGDQHFAWGKLKCSTPLTVKPGLVMLLPAAPGDGGLNVCLDLLEDQMYIFRRIMLEF</sequence>
<dbReference type="AlphaFoldDB" id="A0A444ZMZ3"/>
<name>A0A444ZMZ3_ARAHY</name>
<comment type="caution">
    <text evidence="2">The sequence shown here is derived from an EMBL/GenBank/DDBJ whole genome shotgun (WGS) entry which is preliminary data.</text>
</comment>
<protein>
    <recommendedName>
        <fullName evidence="4">Omega-hydroxypalmitate O-feruloyl transferase</fullName>
    </recommendedName>
</protein>
<organism evidence="2 3">
    <name type="scientific">Arachis hypogaea</name>
    <name type="common">Peanut</name>
    <dbReference type="NCBI Taxonomy" id="3818"/>
    <lineage>
        <taxon>Eukaryota</taxon>
        <taxon>Viridiplantae</taxon>
        <taxon>Streptophyta</taxon>
        <taxon>Embryophyta</taxon>
        <taxon>Tracheophyta</taxon>
        <taxon>Spermatophyta</taxon>
        <taxon>Magnoliopsida</taxon>
        <taxon>eudicotyledons</taxon>
        <taxon>Gunneridae</taxon>
        <taxon>Pentapetalae</taxon>
        <taxon>rosids</taxon>
        <taxon>fabids</taxon>
        <taxon>Fabales</taxon>
        <taxon>Fabaceae</taxon>
        <taxon>Papilionoideae</taxon>
        <taxon>50 kb inversion clade</taxon>
        <taxon>dalbergioids sensu lato</taxon>
        <taxon>Dalbergieae</taxon>
        <taxon>Pterocarpus clade</taxon>
        <taxon>Arachis</taxon>
    </lineage>
</organism>
<dbReference type="InterPro" id="IPR050317">
    <property type="entry name" value="Plant_Fungal_Acyltransferase"/>
</dbReference>
<dbReference type="Pfam" id="PF02458">
    <property type="entry name" value="Transferase"/>
    <property type="match status" value="1"/>
</dbReference>
<dbReference type="Gene3D" id="3.30.559.10">
    <property type="entry name" value="Chloramphenicol acetyltransferase-like domain"/>
    <property type="match status" value="2"/>
</dbReference>
<evidence type="ECO:0000313" key="3">
    <source>
        <dbReference type="Proteomes" id="UP000289738"/>
    </source>
</evidence>
<keyword evidence="3" id="KW-1185">Reference proteome</keyword>
<dbReference type="EMBL" id="SDMP01000014">
    <property type="protein sequence ID" value="RYR15550.1"/>
    <property type="molecule type" value="Genomic_DNA"/>
</dbReference>
<reference evidence="2 3" key="1">
    <citation type="submission" date="2019-01" db="EMBL/GenBank/DDBJ databases">
        <title>Sequencing of cultivated peanut Arachis hypogaea provides insights into genome evolution and oil improvement.</title>
        <authorList>
            <person name="Chen X."/>
        </authorList>
    </citation>
    <scope>NUCLEOTIDE SEQUENCE [LARGE SCALE GENOMIC DNA]</scope>
    <source>
        <strain evidence="3">cv. Fuhuasheng</strain>
        <tissue evidence="2">Leaves</tissue>
    </source>
</reference>
<accession>A0A444ZMZ3</accession>
<dbReference type="PANTHER" id="PTHR31642:SF217">
    <property type="entry name" value="OMEGA-HYDROXYPALMITATE O-FERULOYL TRANSFERASE-LIKE ISOFORM X1"/>
    <property type="match status" value="1"/>
</dbReference>
<dbReference type="Proteomes" id="UP000289738">
    <property type="component" value="Chromosome B04"/>
</dbReference>
<gene>
    <name evidence="2" type="ORF">Ahy_B04g072357</name>
</gene>
<dbReference type="InterPro" id="IPR023213">
    <property type="entry name" value="CAT-like_dom_sf"/>
</dbReference>
<comment type="similarity">
    <text evidence="1">Belongs to the plant acyltransferase family.</text>
</comment>